<sequence length="322" mass="34198">MTTKRNTPWTADKVGSQQGRRVVITGANSGIGWEAALELARNGAEIVLPARTQAKAEDAIARIRRIVPQAKLIPEILDLADLSSVRAFAGRYVERFPGASLDLLINNAGVMGLPTRELTVDGFERQFGTNYLGPFALTALLLPSIKPQHGSRVVTVSSSASKWGKIDFSNLQGERVYKPMLQAYGQSKLADSVFALELQRRLTAIGSPILSTAAHPGYALTNLQTSGPGDSSGLVLRMLSAILKPIASQDSAHGALPTLFAAVAPEATPGGYYGPDRFSEMKGHPVAVPIAKAAKDVAVAKRLWEESERLTGVSFGVLSAVG</sequence>
<keyword evidence="1" id="KW-0560">Oxidoreductase</keyword>
<gene>
    <name evidence="2" type="ORF">HDF15_000073</name>
</gene>
<dbReference type="InterPro" id="IPR036291">
    <property type="entry name" value="NAD(P)-bd_dom_sf"/>
</dbReference>
<accession>A0A7W7ZKW7</accession>
<evidence type="ECO:0000313" key="2">
    <source>
        <dbReference type="EMBL" id="MBB5061748.1"/>
    </source>
</evidence>
<dbReference type="NCBIfam" id="NF004513">
    <property type="entry name" value="PRK05854.1"/>
    <property type="match status" value="1"/>
</dbReference>
<dbReference type="SUPFAM" id="SSF51735">
    <property type="entry name" value="NAD(P)-binding Rossmann-fold domains"/>
    <property type="match status" value="1"/>
</dbReference>
<dbReference type="AlphaFoldDB" id="A0A7W7ZKW7"/>
<protein>
    <submittedName>
        <fullName evidence="2">NAD(P)-dependent dehydrogenase (Short-subunit alcohol dehydrogenase family)</fullName>
    </submittedName>
</protein>
<dbReference type="PRINTS" id="PR00081">
    <property type="entry name" value="GDHRDH"/>
</dbReference>
<name>A0A7W7ZKW7_9BACT</name>
<reference evidence="2 3" key="1">
    <citation type="submission" date="2020-08" db="EMBL/GenBank/DDBJ databases">
        <title>Genomic Encyclopedia of Type Strains, Phase IV (KMG-V): Genome sequencing to study the core and pangenomes of soil and plant-associated prokaryotes.</title>
        <authorList>
            <person name="Whitman W."/>
        </authorList>
    </citation>
    <scope>NUCLEOTIDE SEQUENCE [LARGE SCALE GENOMIC DNA]</scope>
    <source>
        <strain evidence="2 3">X5P3</strain>
    </source>
</reference>
<dbReference type="Pfam" id="PF00106">
    <property type="entry name" value="adh_short"/>
    <property type="match status" value="1"/>
</dbReference>
<dbReference type="Gene3D" id="3.40.50.720">
    <property type="entry name" value="NAD(P)-binding Rossmann-like Domain"/>
    <property type="match status" value="1"/>
</dbReference>
<dbReference type="InterPro" id="IPR002347">
    <property type="entry name" value="SDR_fam"/>
</dbReference>
<dbReference type="Proteomes" id="UP000584867">
    <property type="component" value="Unassembled WGS sequence"/>
</dbReference>
<dbReference type="NCBIfam" id="NF004846">
    <property type="entry name" value="PRK06197.1"/>
    <property type="match status" value="1"/>
</dbReference>
<dbReference type="RefSeq" id="WP_184252298.1">
    <property type="nucleotide sequence ID" value="NZ_JACHIO010000001.1"/>
</dbReference>
<dbReference type="InterPro" id="IPR020904">
    <property type="entry name" value="Sc_DH/Rdtase_CS"/>
</dbReference>
<dbReference type="PANTHER" id="PTHR43157:SF30">
    <property type="entry name" value="RETINOL DEHYDROGENASE 11-LIKE"/>
    <property type="match status" value="1"/>
</dbReference>
<dbReference type="PANTHER" id="PTHR43157">
    <property type="entry name" value="PHOSPHATIDYLINOSITOL-GLYCAN BIOSYNTHESIS CLASS F PROTEIN-RELATED"/>
    <property type="match status" value="1"/>
</dbReference>
<evidence type="ECO:0000313" key="3">
    <source>
        <dbReference type="Proteomes" id="UP000584867"/>
    </source>
</evidence>
<dbReference type="GO" id="GO:0016491">
    <property type="term" value="F:oxidoreductase activity"/>
    <property type="evidence" value="ECO:0007669"/>
    <property type="project" value="UniProtKB-KW"/>
</dbReference>
<organism evidence="2 3">
    <name type="scientific">Granulicella mallensis</name>
    <dbReference type="NCBI Taxonomy" id="940614"/>
    <lineage>
        <taxon>Bacteria</taxon>
        <taxon>Pseudomonadati</taxon>
        <taxon>Acidobacteriota</taxon>
        <taxon>Terriglobia</taxon>
        <taxon>Terriglobales</taxon>
        <taxon>Acidobacteriaceae</taxon>
        <taxon>Granulicella</taxon>
    </lineage>
</organism>
<dbReference type="CDD" id="cd05327">
    <property type="entry name" value="retinol-DH_like_SDR_c_like"/>
    <property type="match status" value="1"/>
</dbReference>
<proteinExistence type="predicted"/>
<dbReference type="PROSITE" id="PS00061">
    <property type="entry name" value="ADH_SHORT"/>
    <property type="match status" value="1"/>
</dbReference>
<dbReference type="EMBL" id="JACHIO010000001">
    <property type="protein sequence ID" value="MBB5061748.1"/>
    <property type="molecule type" value="Genomic_DNA"/>
</dbReference>
<comment type="caution">
    <text evidence="2">The sequence shown here is derived from an EMBL/GenBank/DDBJ whole genome shotgun (WGS) entry which is preliminary data.</text>
</comment>
<evidence type="ECO:0000256" key="1">
    <source>
        <dbReference type="ARBA" id="ARBA00023002"/>
    </source>
</evidence>